<evidence type="ECO:0000256" key="1">
    <source>
        <dbReference type="SAM" id="MobiDB-lite"/>
    </source>
</evidence>
<dbReference type="EMBL" id="FNJR01000014">
    <property type="protein sequence ID" value="SDP93383.1"/>
    <property type="molecule type" value="Genomic_DNA"/>
</dbReference>
<name>A0A1H0WRU9_9ACTN</name>
<reference evidence="3" key="1">
    <citation type="submission" date="2016-10" db="EMBL/GenBank/DDBJ databases">
        <authorList>
            <person name="Varghese N."/>
            <person name="Submissions S."/>
        </authorList>
    </citation>
    <scope>NUCLEOTIDE SEQUENCE [LARGE SCALE GENOMIC DNA]</scope>
    <source>
        <strain evidence="3">DSM 46732</strain>
    </source>
</reference>
<evidence type="ECO:0000313" key="3">
    <source>
        <dbReference type="Proteomes" id="UP000199497"/>
    </source>
</evidence>
<dbReference type="Proteomes" id="UP000199497">
    <property type="component" value="Unassembled WGS sequence"/>
</dbReference>
<dbReference type="AlphaFoldDB" id="A0A1H0WRU9"/>
<accession>A0A1H0WRU9</accession>
<evidence type="ECO:0008006" key="4">
    <source>
        <dbReference type="Google" id="ProtNLM"/>
    </source>
</evidence>
<evidence type="ECO:0000313" key="2">
    <source>
        <dbReference type="EMBL" id="SDP93383.1"/>
    </source>
</evidence>
<gene>
    <name evidence="2" type="ORF">SAMN04487905_11495</name>
</gene>
<keyword evidence="3" id="KW-1185">Reference proteome</keyword>
<feature type="region of interest" description="Disordered" evidence="1">
    <location>
        <begin position="1"/>
        <end position="32"/>
    </location>
</feature>
<feature type="compositionally biased region" description="Acidic residues" evidence="1">
    <location>
        <begin position="8"/>
        <end position="18"/>
    </location>
</feature>
<sequence>MAENNDTPTDEEEPVEMDAADRAAMESTVSELPASLLTGTTARKLVEIARIQERANDKAQLAEARGEDTRMVVDPEEVDALASFFEGKAEELQNRVDDIQQLGSVPAPGTDPVSAGAAEQHGRVGAGDERAYLENYLELVKVFQDTAASLRSSAKQTRTDDAEAAESLERGGNDLA</sequence>
<organism evidence="2 3">
    <name type="scientific">Actinopolyspora xinjiangensis</name>
    <dbReference type="NCBI Taxonomy" id="405564"/>
    <lineage>
        <taxon>Bacteria</taxon>
        <taxon>Bacillati</taxon>
        <taxon>Actinomycetota</taxon>
        <taxon>Actinomycetes</taxon>
        <taxon>Actinopolysporales</taxon>
        <taxon>Actinopolysporaceae</taxon>
        <taxon>Actinopolyspora</taxon>
    </lineage>
</organism>
<proteinExistence type="predicted"/>
<feature type="compositionally biased region" description="Basic and acidic residues" evidence="1">
    <location>
        <begin position="157"/>
        <end position="176"/>
    </location>
</feature>
<feature type="region of interest" description="Disordered" evidence="1">
    <location>
        <begin position="151"/>
        <end position="176"/>
    </location>
</feature>
<feature type="region of interest" description="Disordered" evidence="1">
    <location>
        <begin position="102"/>
        <end position="126"/>
    </location>
</feature>
<protein>
    <recommendedName>
        <fullName evidence="4">PE family protein</fullName>
    </recommendedName>
</protein>
<dbReference type="RefSeq" id="WP_092604153.1">
    <property type="nucleotide sequence ID" value="NZ_FNJR01000014.1"/>
</dbReference>
<dbReference type="OrthoDB" id="3695210at2"/>